<reference evidence="1 2" key="1">
    <citation type="submission" date="2020-08" db="EMBL/GenBank/DDBJ databases">
        <authorList>
            <person name="Ramaprasad A."/>
        </authorList>
    </citation>
    <scope>NUCLEOTIDE SEQUENCE [LARGE SCALE GENOMIC DNA]</scope>
</reference>
<dbReference type="AlphaFoldDB" id="A0A6V7S4G7"/>
<name>A0A6V7S4G7_PLAVN</name>
<accession>A0A6V7S4G7</accession>
<evidence type="ECO:0000313" key="1">
    <source>
        <dbReference type="EMBL" id="CAD2091886.1"/>
    </source>
</evidence>
<protein>
    <submittedName>
        <fullName evidence="1">Fam-d protein</fullName>
    </submittedName>
</protein>
<dbReference type="EMBL" id="LR865371">
    <property type="protein sequence ID" value="CAD2091886.1"/>
    <property type="molecule type" value="Genomic_DNA"/>
</dbReference>
<organism evidence="1 2">
    <name type="scientific">Plasmodium vinckei lentum</name>
    <dbReference type="NCBI Taxonomy" id="138297"/>
    <lineage>
        <taxon>Eukaryota</taxon>
        <taxon>Sar</taxon>
        <taxon>Alveolata</taxon>
        <taxon>Apicomplexa</taxon>
        <taxon>Aconoidasida</taxon>
        <taxon>Haemosporida</taxon>
        <taxon>Plasmodiidae</taxon>
        <taxon>Plasmodium</taxon>
        <taxon>Plasmodium (Vinckeia)</taxon>
    </lineage>
</organism>
<gene>
    <name evidence="1" type="ORF">PVLDE_0902890</name>
</gene>
<dbReference type="InterPro" id="IPR021689">
    <property type="entry name" value="DUF3271"/>
</dbReference>
<evidence type="ECO:0000313" key="2">
    <source>
        <dbReference type="Proteomes" id="UP000515308"/>
    </source>
</evidence>
<sequence length="68" mass="7817">MKMKGYFIKIRNDGNYTDLCQNKSLYFDISISRNDANATHDLKLPNPEVAELVSKPLKKTISLLPQIY</sequence>
<dbReference type="Pfam" id="PF11675">
    <property type="entry name" value="DUF3271"/>
    <property type="match status" value="1"/>
</dbReference>
<proteinExistence type="predicted"/>
<dbReference type="Proteomes" id="UP000515308">
    <property type="component" value="Chromosome PVLDE_09"/>
</dbReference>